<dbReference type="InterPro" id="IPR014001">
    <property type="entry name" value="Helicase_ATP-bd"/>
</dbReference>
<evidence type="ECO:0000259" key="9">
    <source>
        <dbReference type="PROSITE" id="PS51194"/>
    </source>
</evidence>
<dbReference type="PROSITE" id="PS51194">
    <property type="entry name" value="HELICASE_CTER"/>
    <property type="match status" value="1"/>
</dbReference>
<evidence type="ECO:0000256" key="2">
    <source>
        <dbReference type="ARBA" id="ARBA00022801"/>
    </source>
</evidence>
<feature type="domain" description="Helicase ATP-binding" evidence="8">
    <location>
        <begin position="32"/>
        <end position="205"/>
    </location>
</feature>
<keyword evidence="3 5" id="KW-0347">Helicase</keyword>
<comment type="similarity">
    <text evidence="5">Belongs to the DEAD box helicase family. CshB subfamily.</text>
</comment>
<name>A0A3S9HD39_9LACT</name>
<dbReference type="GO" id="GO:0005840">
    <property type="term" value="C:ribosome"/>
    <property type="evidence" value="ECO:0007669"/>
    <property type="project" value="TreeGrafter"/>
</dbReference>
<dbReference type="OrthoDB" id="9805696at2"/>
<keyword evidence="5" id="KW-0963">Cytoplasm</keyword>
<dbReference type="InterPro" id="IPR011545">
    <property type="entry name" value="DEAD/DEAH_box_helicase_dom"/>
</dbReference>
<keyword evidence="12" id="KW-1185">Reference proteome</keyword>
<dbReference type="GO" id="GO:0003724">
    <property type="term" value="F:RNA helicase activity"/>
    <property type="evidence" value="ECO:0007669"/>
    <property type="project" value="UniProtKB-UniRule"/>
</dbReference>
<dbReference type="GO" id="GO:0006401">
    <property type="term" value="P:RNA catabolic process"/>
    <property type="evidence" value="ECO:0007669"/>
    <property type="project" value="UniProtKB-UniRule"/>
</dbReference>
<dbReference type="GO" id="GO:0005524">
    <property type="term" value="F:ATP binding"/>
    <property type="evidence" value="ECO:0007669"/>
    <property type="project" value="UniProtKB-UniRule"/>
</dbReference>
<dbReference type="SMART" id="SM00487">
    <property type="entry name" value="DEXDc"/>
    <property type="match status" value="1"/>
</dbReference>
<dbReference type="PROSITE" id="PS51192">
    <property type="entry name" value="HELICASE_ATP_BIND_1"/>
    <property type="match status" value="1"/>
</dbReference>
<dbReference type="RefSeq" id="WP_126111455.1">
    <property type="nucleotide sequence ID" value="NZ_CP034465.1"/>
</dbReference>
<organism evidence="11 12">
    <name type="scientific">Jeotgalibaca ciconiae</name>
    <dbReference type="NCBI Taxonomy" id="2496265"/>
    <lineage>
        <taxon>Bacteria</taxon>
        <taxon>Bacillati</taxon>
        <taxon>Bacillota</taxon>
        <taxon>Bacilli</taxon>
        <taxon>Lactobacillales</taxon>
        <taxon>Carnobacteriaceae</taxon>
        <taxon>Jeotgalibaca</taxon>
    </lineage>
</organism>
<keyword evidence="1 5" id="KW-0547">Nucleotide-binding</keyword>
<evidence type="ECO:0000313" key="11">
    <source>
        <dbReference type="EMBL" id="AZP05251.1"/>
    </source>
</evidence>
<dbReference type="GO" id="GO:0033592">
    <property type="term" value="F:RNA strand annealing activity"/>
    <property type="evidence" value="ECO:0007669"/>
    <property type="project" value="TreeGrafter"/>
</dbReference>
<accession>A0A3S9HD39</accession>
<dbReference type="Pfam" id="PF00270">
    <property type="entry name" value="DEAD"/>
    <property type="match status" value="1"/>
</dbReference>
<dbReference type="InterPro" id="IPR027417">
    <property type="entry name" value="P-loop_NTPase"/>
</dbReference>
<dbReference type="Pfam" id="PF00271">
    <property type="entry name" value="Helicase_C"/>
    <property type="match status" value="1"/>
</dbReference>
<dbReference type="CDD" id="cd18787">
    <property type="entry name" value="SF2_C_DEAD"/>
    <property type="match status" value="1"/>
</dbReference>
<proteinExistence type="inferred from homology"/>
<evidence type="ECO:0000256" key="6">
    <source>
        <dbReference type="PROSITE-ProRule" id="PRU00552"/>
    </source>
</evidence>
<dbReference type="InterPro" id="IPR001650">
    <property type="entry name" value="Helicase_C-like"/>
</dbReference>
<dbReference type="AlphaFoldDB" id="A0A3S9HD39"/>
<keyword evidence="5" id="KW-0694">RNA-binding</keyword>
<protein>
    <recommendedName>
        <fullName evidence="5">DEAD-box ATP-dependent RNA helicase CshB</fullName>
        <ecNumber evidence="5">3.6.4.13</ecNumber>
    </recommendedName>
</protein>
<dbReference type="InterPro" id="IPR014014">
    <property type="entry name" value="RNA_helicase_DEAD_Q_motif"/>
</dbReference>
<dbReference type="HAMAP" id="MF_01494">
    <property type="entry name" value="DEAD_helicase_CshB"/>
    <property type="match status" value="1"/>
</dbReference>
<dbReference type="GO" id="GO:0009409">
    <property type="term" value="P:response to cold"/>
    <property type="evidence" value="ECO:0007669"/>
    <property type="project" value="InterPro"/>
</dbReference>
<comment type="subcellular location">
    <subcellularLocation>
        <location evidence="5">Cytoplasm</location>
    </subcellularLocation>
</comment>
<gene>
    <name evidence="5" type="primary">cshB</name>
    <name evidence="11" type="ORF">EJN90_11705</name>
</gene>
<feature type="short sequence motif" description="Q motif" evidence="6">
    <location>
        <begin position="1"/>
        <end position="29"/>
    </location>
</feature>
<dbReference type="InterPro" id="IPR044742">
    <property type="entry name" value="DEAD/DEAH_RhlB"/>
</dbReference>
<dbReference type="InterPro" id="IPR050547">
    <property type="entry name" value="DEAD_box_RNA_helicases"/>
</dbReference>
<dbReference type="PANTHER" id="PTHR47963">
    <property type="entry name" value="DEAD-BOX ATP-DEPENDENT RNA HELICASE 47, MITOCHONDRIAL"/>
    <property type="match status" value="1"/>
</dbReference>
<evidence type="ECO:0000256" key="7">
    <source>
        <dbReference type="SAM" id="MobiDB-lite"/>
    </source>
</evidence>
<keyword evidence="2 5" id="KW-0378">Hydrolase</keyword>
<keyword evidence="4 5" id="KW-0067">ATP-binding</keyword>
<dbReference type="KEGG" id="jeh:EJN90_11705"/>
<feature type="domain" description="Helicase C-terminal" evidence="9">
    <location>
        <begin position="232"/>
        <end position="381"/>
    </location>
</feature>
<dbReference type="SUPFAM" id="SSF52540">
    <property type="entry name" value="P-loop containing nucleoside triphosphate hydrolases"/>
    <property type="match status" value="1"/>
</dbReference>
<evidence type="ECO:0000256" key="5">
    <source>
        <dbReference type="HAMAP-Rule" id="MF_01494"/>
    </source>
</evidence>
<feature type="compositionally biased region" description="Basic residues" evidence="7">
    <location>
        <begin position="400"/>
        <end position="415"/>
    </location>
</feature>
<dbReference type="PANTHER" id="PTHR47963:SF1">
    <property type="entry name" value="DEAD-BOX ATP-DEPENDENT RNA HELICASE CSHB"/>
    <property type="match status" value="1"/>
</dbReference>
<feature type="region of interest" description="Disordered" evidence="7">
    <location>
        <begin position="375"/>
        <end position="439"/>
    </location>
</feature>
<comment type="catalytic activity">
    <reaction evidence="5">
        <text>ATP + H2O = ADP + phosphate + H(+)</text>
        <dbReference type="Rhea" id="RHEA:13065"/>
        <dbReference type="ChEBI" id="CHEBI:15377"/>
        <dbReference type="ChEBI" id="CHEBI:15378"/>
        <dbReference type="ChEBI" id="CHEBI:30616"/>
        <dbReference type="ChEBI" id="CHEBI:43474"/>
        <dbReference type="ChEBI" id="CHEBI:456216"/>
        <dbReference type="EC" id="3.6.4.13"/>
    </reaction>
</comment>
<sequence length="439" mass="49934">MNFKQYNFQSFIMEAIEELGFKEPTEIQQRIIPIIQSNKSVVGRSQTGSGKSHSFLLPILNKIDPTKDEVQAIITAPSRELAEQLYQVAAQIVAKAPTEIRVTNYVGGTDKKRQLAKLENNQPHVVIGTPGRILDLVNEQGLKVHTAGILVVDEADMTLDLGFLHDVDQIAGRLPRELQMLVFSATIPQKLQPFLMKYMEKPQIINLEPKDVIAPTITNYLLPTKGQTKIKVLEDVLSIGQQYFTLVFANTKQNVNEIANALKEKGYDCAVLHGDIPARERKRIMRRVHNLEYQLMIATDLAARGIDIEGVSHVINYEIPKDSDFFVHRIGRTGRKDLAGTAITLYSPDEEKSVNELERIGIQFQTVRIKDGGFEEIDDRRNRQRKNTKSQTEVDPRIRGMVKKAKKKVKPNYKKKLNEQIKRQSKTNRGSDFNRKKKK</sequence>
<reference evidence="12" key="1">
    <citation type="submission" date="2018-12" db="EMBL/GenBank/DDBJ databases">
        <title>Complete genome sequencing of Jeotgalibaca sp. H21T32.</title>
        <authorList>
            <person name="Bae J.-W."/>
            <person name="Lee S.-Y."/>
        </authorList>
    </citation>
    <scope>NUCLEOTIDE SEQUENCE [LARGE SCALE GENOMIC DNA]</scope>
    <source>
        <strain evidence="12">H21T32</strain>
    </source>
</reference>
<dbReference type="GO" id="GO:0016887">
    <property type="term" value="F:ATP hydrolysis activity"/>
    <property type="evidence" value="ECO:0007669"/>
    <property type="project" value="RHEA"/>
</dbReference>
<dbReference type="SMART" id="SM00490">
    <property type="entry name" value="HELICc"/>
    <property type="match status" value="1"/>
</dbReference>
<evidence type="ECO:0000256" key="1">
    <source>
        <dbReference type="ARBA" id="ARBA00022741"/>
    </source>
</evidence>
<dbReference type="InterPro" id="IPR030881">
    <property type="entry name" value="CshB"/>
</dbReference>
<evidence type="ECO:0000313" key="12">
    <source>
        <dbReference type="Proteomes" id="UP000273326"/>
    </source>
</evidence>
<evidence type="ECO:0000256" key="4">
    <source>
        <dbReference type="ARBA" id="ARBA00022840"/>
    </source>
</evidence>
<evidence type="ECO:0000259" key="8">
    <source>
        <dbReference type="PROSITE" id="PS51192"/>
    </source>
</evidence>
<evidence type="ECO:0000256" key="3">
    <source>
        <dbReference type="ARBA" id="ARBA00022806"/>
    </source>
</evidence>
<dbReference type="EC" id="3.6.4.13" evidence="5"/>
<feature type="domain" description="DEAD-box RNA helicase Q" evidence="10">
    <location>
        <begin position="1"/>
        <end position="29"/>
    </location>
</feature>
<comment type="function">
    <text evidence="5">Probable DEAD-box RNA helicase. May work in conjunction with the cold shock proteins to ensure proper initiation of transcription at low and optimal temperatures.</text>
</comment>
<dbReference type="Proteomes" id="UP000273326">
    <property type="component" value="Chromosome"/>
</dbReference>
<evidence type="ECO:0000259" key="10">
    <source>
        <dbReference type="PROSITE" id="PS51195"/>
    </source>
</evidence>
<dbReference type="EMBL" id="CP034465">
    <property type="protein sequence ID" value="AZP05251.1"/>
    <property type="molecule type" value="Genomic_DNA"/>
</dbReference>
<dbReference type="Gene3D" id="3.40.50.300">
    <property type="entry name" value="P-loop containing nucleotide triphosphate hydrolases"/>
    <property type="match status" value="2"/>
</dbReference>
<dbReference type="CDD" id="cd00268">
    <property type="entry name" value="DEADc"/>
    <property type="match status" value="1"/>
</dbReference>
<dbReference type="GO" id="GO:0005829">
    <property type="term" value="C:cytosol"/>
    <property type="evidence" value="ECO:0007669"/>
    <property type="project" value="TreeGrafter"/>
</dbReference>
<keyword evidence="5" id="KW-0346">Stress response</keyword>
<dbReference type="PROSITE" id="PS51195">
    <property type="entry name" value="Q_MOTIF"/>
    <property type="match status" value="1"/>
</dbReference>